<organism evidence="4 5">
    <name type="scientific">Pristionchus entomophagus</name>
    <dbReference type="NCBI Taxonomy" id="358040"/>
    <lineage>
        <taxon>Eukaryota</taxon>
        <taxon>Metazoa</taxon>
        <taxon>Ecdysozoa</taxon>
        <taxon>Nematoda</taxon>
        <taxon>Chromadorea</taxon>
        <taxon>Rhabditida</taxon>
        <taxon>Rhabditina</taxon>
        <taxon>Diplogasteromorpha</taxon>
        <taxon>Diplogasteroidea</taxon>
        <taxon>Neodiplogasteridae</taxon>
        <taxon>Pristionchus</taxon>
    </lineage>
</organism>
<name>A0AAV5TXS5_9BILA</name>
<gene>
    <name evidence="4" type="ORF">PENTCL1PPCAC_20944</name>
</gene>
<dbReference type="Proteomes" id="UP001432027">
    <property type="component" value="Unassembled WGS sequence"/>
</dbReference>
<accession>A0AAV5TXS5</accession>
<dbReference type="InterPro" id="IPR036296">
    <property type="entry name" value="SKP1-like_dim_sf"/>
</dbReference>
<dbReference type="InterPro" id="IPR016897">
    <property type="entry name" value="SKP1"/>
</dbReference>
<dbReference type="InterPro" id="IPR011333">
    <property type="entry name" value="SKP1/BTB/POZ_sf"/>
</dbReference>
<evidence type="ECO:0000259" key="3">
    <source>
        <dbReference type="Pfam" id="PF03931"/>
    </source>
</evidence>
<comment type="caution">
    <text evidence="4">The sequence shown here is derived from an EMBL/GenBank/DDBJ whole genome shotgun (WGS) entry which is preliminary data.</text>
</comment>
<keyword evidence="2" id="KW-0833">Ubl conjugation pathway</keyword>
<dbReference type="AlphaFoldDB" id="A0AAV5TXS5"/>
<evidence type="ECO:0000256" key="2">
    <source>
        <dbReference type="ARBA" id="ARBA00022786"/>
    </source>
</evidence>
<dbReference type="SMART" id="SM00512">
    <property type="entry name" value="Skp1"/>
    <property type="match status" value="1"/>
</dbReference>
<dbReference type="GO" id="GO:0006511">
    <property type="term" value="P:ubiquitin-dependent protein catabolic process"/>
    <property type="evidence" value="ECO:0007669"/>
    <property type="project" value="InterPro"/>
</dbReference>
<reference evidence="4" key="1">
    <citation type="submission" date="2023-10" db="EMBL/GenBank/DDBJ databases">
        <title>Genome assembly of Pristionchus species.</title>
        <authorList>
            <person name="Yoshida K."/>
            <person name="Sommer R.J."/>
        </authorList>
    </citation>
    <scope>NUCLEOTIDE SEQUENCE</scope>
    <source>
        <strain evidence="4">RS0144</strain>
    </source>
</reference>
<dbReference type="Pfam" id="PF03931">
    <property type="entry name" value="Skp1_POZ"/>
    <property type="match status" value="1"/>
</dbReference>
<dbReference type="EMBL" id="BTSX01000005">
    <property type="protein sequence ID" value="GMS98769.1"/>
    <property type="molecule type" value="Genomic_DNA"/>
</dbReference>
<sequence length="156" mass="18258">VSLQSSDELMFTVDLQVLKQSRFIRECLKLDSSQSSARSFQPLRLSKVNGHLLKLILDWCEHYEEHLHSVAEFEENAQDEWDKLYNVPEWDKEFLKEVDHSTRLELLAAANYLDIDGLKDVVFRSVAYALKQCKPTDADKFNFIDYSVPHLTQYDD</sequence>
<dbReference type="SUPFAM" id="SSF81382">
    <property type="entry name" value="Skp1 dimerisation domain-like"/>
    <property type="match status" value="1"/>
</dbReference>
<evidence type="ECO:0000313" key="5">
    <source>
        <dbReference type="Proteomes" id="UP001432027"/>
    </source>
</evidence>
<dbReference type="SUPFAM" id="SSF54695">
    <property type="entry name" value="POZ domain"/>
    <property type="match status" value="1"/>
</dbReference>
<dbReference type="InterPro" id="IPR016073">
    <property type="entry name" value="Skp1_comp_POZ"/>
</dbReference>
<dbReference type="PANTHER" id="PTHR11165">
    <property type="entry name" value="SKP1"/>
    <property type="match status" value="1"/>
</dbReference>
<proteinExistence type="inferred from homology"/>
<feature type="non-terminal residue" evidence="4">
    <location>
        <position position="1"/>
    </location>
</feature>
<protein>
    <recommendedName>
        <fullName evidence="3">SKP1 component POZ domain-containing protein</fullName>
    </recommendedName>
</protein>
<feature type="domain" description="SKP1 component POZ" evidence="3">
    <location>
        <begin position="1"/>
        <end position="64"/>
    </location>
</feature>
<dbReference type="InterPro" id="IPR001232">
    <property type="entry name" value="SKP1-like"/>
</dbReference>
<evidence type="ECO:0000313" key="4">
    <source>
        <dbReference type="EMBL" id="GMS98769.1"/>
    </source>
</evidence>
<comment type="similarity">
    <text evidence="1">Belongs to the SKP1 family.</text>
</comment>
<dbReference type="PIRSF" id="PIRSF028729">
    <property type="entry name" value="E3_ubiquit_lig_SCF_Skp"/>
    <property type="match status" value="1"/>
</dbReference>
<dbReference type="Gene3D" id="3.30.710.10">
    <property type="entry name" value="Potassium Channel Kv1.1, Chain A"/>
    <property type="match status" value="1"/>
</dbReference>
<evidence type="ECO:0000256" key="1">
    <source>
        <dbReference type="ARBA" id="ARBA00009993"/>
    </source>
</evidence>
<keyword evidence="5" id="KW-1185">Reference proteome</keyword>